<comment type="similarity">
    <text evidence="2">Belongs to the nematode receptor-like protein sre family.</text>
</comment>
<name>A0AAF3F4U5_9BILA</name>
<keyword evidence="3 6" id="KW-0812">Transmembrane</keyword>
<evidence type="ECO:0000256" key="1">
    <source>
        <dbReference type="ARBA" id="ARBA00004141"/>
    </source>
</evidence>
<dbReference type="AlphaFoldDB" id="A0AAF3F4U5"/>
<dbReference type="PANTHER" id="PTHR23128">
    <property type="entry name" value="SERPENTINE RECEPTOR, CLASS E (EPSILON)-RELATED"/>
    <property type="match status" value="1"/>
</dbReference>
<sequence length="367" mass="43450">MFYDLYDGQLTIWAPIFANVTYLQYTKVFWIDQIFWMIEISQLVISILFLWIFLIELCTHGIVHYNFLVILTTIYVMYYISMAARVVIFLIQFGYIEETGPSFPLFVQIAGFIRIHFLMFAVFAVFIVIVERCFSTYYLRDYEQTKRGWISFILLSNSLILATIFAYLSIYISPSNVTMTFFPVFFTLIALVGLSVSLYAFLHRYNYRFLRELNRTWRYDQYTLSTRFQIVENMRTLKLIGSFFLSCCIFVFVCAVIYFCSGLVQEFSKASSQTACIFLEMSCALFINAITWYILRAFPKIRESLKERLMRMFHLSRGNSIEDKRIAKWRMSADQETRTYFTQLETSWGLAINEKNPSTQKSRESKI</sequence>
<protein>
    <submittedName>
        <fullName evidence="8">Uncharacterized protein</fullName>
    </submittedName>
</protein>
<dbReference type="WBParaSite" id="MBELARI_LOCUS21567">
    <property type="protein sequence ID" value="MBELARI_LOCUS21567"/>
    <property type="gene ID" value="MBELARI_LOCUS21567"/>
</dbReference>
<dbReference type="Pfam" id="PF03125">
    <property type="entry name" value="Sre"/>
    <property type="match status" value="1"/>
</dbReference>
<evidence type="ECO:0000256" key="4">
    <source>
        <dbReference type="ARBA" id="ARBA00022989"/>
    </source>
</evidence>
<comment type="subcellular location">
    <subcellularLocation>
        <location evidence="1">Membrane</location>
        <topology evidence="1">Multi-pass membrane protein</topology>
    </subcellularLocation>
</comment>
<evidence type="ECO:0000256" key="6">
    <source>
        <dbReference type="SAM" id="Phobius"/>
    </source>
</evidence>
<reference evidence="8" key="1">
    <citation type="submission" date="2024-02" db="UniProtKB">
        <authorList>
            <consortium name="WormBaseParasite"/>
        </authorList>
    </citation>
    <scope>IDENTIFICATION</scope>
</reference>
<feature type="transmembrane region" description="Helical" evidence="6">
    <location>
        <begin position="270"/>
        <end position="295"/>
    </location>
</feature>
<proteinExistence type="inferred from homology"/>
<organism evidence="7 8">
    <name type="scientific">Mesorhabditis belari</name>
    <dbReference type="NCBI Taxonomy" id="2138241"/>
    <lineage>
        <taxon>Eukaryota</taxon>
        <taxon>Metazoa</taxon>
        <taxon>Ecdysozoa</taxon>
        <taxon>Nematoda</taxon>
        <taxon>Chromadorea</taxon>
        <taxon>Rhabditida</taxon>
        <taxon>Rhabditina</taxon>
        <taxon>Rhabditomorpha</taxon>
        <taxon>Rhabditoidea</taxon>
        <taxon>Rhabditidae</taxon>
        <taxon>Mesorhabditinae</taxon>
        <taxon>Mesorhabditis</taxon>
    </lineage>
</organism>
<keyword evidence="7" id="KW-1185">Reference proteome</keyword>
<feature type="transmembrane region" description="Helical" evidence="6">
    <location>
        <begin position="149"/>
        <end position="172"/>
    </location>
</feature>
<dbReference type="GO" id="GO:0007606">
    <property type="term" value="P:sensory perception of chemical stimulus"/>
    <property type="evidence" value="ECO:0007669"/>
    <property type="project" value="InterPro"/>
</dbReference>
<feature type="transmembrane region" description="Helical" evidence="6">
    <location>
        <begin position="105"/>
        <end position="129"/>
    </location>
</feature>
<keyword evidence="4 6" id="KW-1133">Transmembrane helix</keyword>
<evidence type="ECO:0000313" key="8">
    <source>
        <dbReference type="WBParaSite" id="MBELARI_LOCUS21567"/>
    </source>
</evidence>
<evidence type="ECO:0000256" key="5">
    <source>
        <dbReference type="ARBA" id="ARBA00023136"/>
    </source>
</evidence>
<dbReference type="PANTHER" id="PTHR23128:SF145">
    <property type="entry name" value="SERPENTINE RECEPTOR, CLASS E (EPSILON)"/>
    <property type="match status" value="1"/>
</dbReference>
<dbReference type="GO" id="GO:0016020">
    <property type="term" value="C:membrane"/>
    <property type="evidence" value="ECO:0007669"/>
    <property type="project" value="UniProtKB-SubCell"/>
</dbReference>
<feature type="transmembrane region" description="Helical" evidence="6">
    <location>
        <begin position="34"/>
        <end position="55"/>
    </location>
</feature>
<evidence type="ECO:0000313" key="7">
    <source>
        <dbReference type="Proteomes" id="UP000887575"/>
    </source>
</evidence>
<feature type="transmembrane region" description="Helical" evidence="6">
    <location>
        <begin position="67"/>
        <end position="93"/>
    </location>
</feature>
<keyword evidence="5 6" id="KW-0472">Membrane</keyword>
<dbReference type="Proteomes" id="UP000887575">
    <property type="component" value="Unassembled WGS sequence"/>
</dbReference>
<evidence type="ECO:0000256" key="2">
    <source>
        <dbReference type="ARBA" id="ARBA00006803"/>
    </source>
</evidence>
<feature type="transmembrane region" description="Helical" evidence="6">
    <location>
        <begin position="243"/>
        <end position="264"/>
    </location>
</feature>
<evidence type="ECO:0000256" key="3">
    <source>
        <dbReference type="ARBA" id="ARBA00022692"/>
    </source>
</evidence>
<feature type="transmembrane region" description="Helical" evidence="6">
    <location>
        <begin position="184"/>
        <end position="202"/>
    </location>
</feature>
<dbReference type="InterPro" id="IPR004151">
    <property type="entry name" value="7TM_GPCR_serpentine_rcpt_Sre"/>
</dbReference>
<accession>A0AAF3F4U5</accession>